<keyword evidence="2" id="KW-1185">Reference proteome</keyword>
<accession>A0AAG5CRB8</accession>
<sequence length="86" mass="9717">MAGITSEELLKTYTKCVNFAAIKHRNQRRLDTEQTPYVNHPIAARLLKTTAHFGPVLLPLRQKQKVGMCRLHSSSGSNAQCWLVNK</sequence>
<evidence type="ECO:0000313" key="1">
    <source>
        <dbReference type="EnsemblMetazoa" id="ENSAATROPP001069"/>
    </source>
</evidence>
<name>A0AAG5CRB8_ANOAO</name>
<proteinExistence type="predicted"/>
<dbReference type="Proteomes" id="UP000075880">
    <property type="component" value="Unassembled WGS sequence"/>
</dbReference>
<protein>
    <submittedName>
        <fullName evidence="1">Uncharacterized protein</fullName>
    </submittedName>
</protein>
<dbReference type="AlphaFoldDB" id="A0AAG5CRB8"/>
<reference evidence="1" key="1">
    <citation type="submission" date="2024-04" db="UniProtKB">
        <authorList>
            <consortium name="EnsemblMetazoa"/>
        </authorList>
    </citation>
    <scope>IDENTIFICATION</scope>
    <source>
        <strain evidence="1">EBRO</strain>
    </source>
</reference>
<dbReference type="Gene3D" id="1.10.3210.10">
    <property type="entry name" value="Hypothetical protein af1432"/>
    <property type="match status" value="1"/>
</dbReference>
<dbReference type="EnsemblMetazoa" id="ENSAATROPT001120">
    <property type="protein sequence ID" value="ENSAATROPP001069"/>
    <property type="gene ID" value="ENSAATROPG000889"/>
</dbReference>
<evidence type="ECO:0000313" key="2">
    <source>
        <dbReference type="Proteomes" id="UP000075880"/>
    </source>
</evidence>
<organism evidence="1 2">
    <name type="scientific">Anopheles atroparvus</name>
    <name type="common">European mosquito</name>
    <dbReference type="NCBI Taxonomy" id="41427"/>
    <lineage>
        <taxon>Eukaryota</taxon>
        <taxon>Metazoa</taxon>
        <taxon>Ecdysozoa</taxon>
        <taxon>Arthropoda</taxon>
        <taxon>Hexapoda</taxon>
        <taxon>Insecta</taxon>
        <taxon>Pterygota</taxon>
        <taxon>Neoptera</taxon>
        <taxon>Endopterygota</taxon>
        <taxon>Diptera</taxon>
        <taxon>Nematocera</taxon>
        <taxon>Culicoidea</taxon>
        <taxon>Culicidae</taxon>
        <taxon>Anophelinae</taxon>
        <taxon>Anopheles</taxon>
    </lineage>
</organism>